<comment type="caution">
    <text evidence="14">The sequence shown here is derived from an EMBL/GenBank/DDBJ whole genome shotgun (WGS) entry which is preliminary data.</text>
</comment>
<dbReference type="OrthoDB" id="927680at2"/>
<dbReference type="Pfam" id="PF02518">
    <property type="entry name" value="HATPase_c"/>
    <property type="match status" value="1"/>
</dbReference>
<evidence type="ECO:0000256" key="1">
    <source>
        <dbReference type="ARBA" id="ARBA00000085"/>
    </source>
</evidence>
<name>A0A401U6K9_9BACT</name>
<dbReference type="InterPro" id="IPR003594">
    <property type="entry name" value="HATPase_dom"/>
</dbReference>
<feature type="transmembrane region" description="Helical" evidence="12">
    <location>
        <begin position="32"/>
        <end position="49"/>
    </location>
</feature>
<dbReference type="InterPro" id="IPR036097">
    <property type="entry name" value="HisK_dim/P_sf"/>
</dbReference>
<evidence type="ECO:0000256" key="3">
    <source>
        <dbReference type="ARBA" id="ARBA00012438"/>
    </source>
</evidence>
<dbReference type="GO" id="GO:0000155">
    <property type="term" value="F:phosphorelay sensor kinase activity"/>
    <property type="evidence" value="ECO:0007669"/>
    <property type="project" value="InterPro"/>
</dbReference>
<keyword evidence="7" id="KW-0547">Nucleotide-binding</keyword>
<sequence length="491" mass="54911">MRNKENFSFGVLSWVSLIVILSTGILEMVSPEGVFLSWGYIVGVLVALMSEKKRDIIISVILSLIFVSISFFRIEDEAELLTILITRSYALIGLGFMGYFVLRYIKRELKTANEKTLMAGIFSHGTQGIILTKQNGEIVMVNPFAEVLFGFKANTLTRCNINQLIKQTTVSETPNDLSAIPNKFKAIRNDGEEFAAEISANHYHSGGEYYTVQFITDITQRNADEEKLLAQKQELEIVNQQLKSFSYSVSHDLRSPLRAVGGYAEMLAEDYSTRLDEEANRLLRNIRSNAKRMGTLIDDLLTFSRLGRKEVHKRMINMNQIAEAALAEVSESLTHQAKVTIEALPEVMADQSLMRHVLTNLVSNAIKYSSKCTEPIVKISFTQDENDFIFCVSDNGVGFDMKYVNKLFGVFQRLHLDSEFEGTGVGLAIVYRIIQKHGGTIRAEAKVGAGAAFYFTLPLEQSNSATVQTSDSIGYTVETTRFLGSQKSNNN</sequence>
<evidence type="ECO:0000256" key="10">
    <source>
        <dbReference type="ARBA" id="ARBA00023012"/>
    </source>
</evidence>
<accession>A0A401U6K9</accession>
<dbReference type="SUPFAM" id="SSF55874">
    <property type="entry name" value="ATPase domain of HSP90 chaperone/DNA topoisomerase II/histidine kinase"/>
    <property type="match status" value="1"/>
</dbReference>
<keyword evidence="10" id="KW-0902">Two-component regulatory system</keyword>
<dbReference type="SUPFAM" id="SSF47384">
    <property type="entry name" value="Homodimeric domain of signal transducing histidine kinase"/>
    <property type="match status" value="1"/>
</dbReference>
<gene>
    <name evidence="14" type="ORF">SanaruYs_06950</name>
</gene>
<dbReference type="EC" id="2.7.13.3" evidence="3"/>
<dbReference type="PANTHER" id="PTHR42878:SF15">
    <property type="entry name" value="BACTERIOPHYTOCHROME"/>
    <property type="match status" value="1"/>
</dbReference>
<evidence type="ECO:0000256" key="8">
    <source>
        <dbReference type="ARBA" id="ARBA00022777"/>
    </source>
</evidence>
<dbReference type="Pfam" id="PF13426">
    <property type="entry name" value="PAS_9"/>
    <property type="match status" value="1"/>
</dbReference>
<organism evidence="14 15">
    <name type="scientific">Chryseotalea sanaruensis</name>
    <dbReference type="NCBI Taxonomy" id="2482724"/>
    <lineage>
        <taxon>Bacteria</taxon>
        <taxon>Pseudomonadati</taxon>
        <taxon>Bacteroidota</taxon>
        <taxon>Cytophagia</taxon>
        <taxon>Cytophagales</taxon>
        <taxon>Chryseotaleaceae</taxon>
        <taxon>Chryseotalea</taxon>
    </lineage>
</organism>
<keyword evidence="4" id="KW-1003">Cell membrane</keyword>
<evidence type="ECO:0000313" key="14">
    <source>
        <dbReference type="EMBL" id="GCC50480.1"/>
    </source>
</evidence>
<reference evidence="14 15" key="1">
    <citation type="submission" date="2018-11" db="EMBL/GenBank/DDBJ databases">
        <title>Chryseotalea sanarue gen. nov., sp., nov., a member of the family Cytophagaceae, isolated from a brackish lake in Hamamatsu Japan.</title>
        <authorList>
            <person name="Maejima Y."/>
            <person name="Iino T."/>
            <person name="Muraguchi Y."/>
            <person name="Fukuda K."/>
            <person name="Ohkuma M."/>
            <person name="Moriuchi R."/>
            <person name="Dohra H."/>
            <person name="Kimbara K."/>
            <person name="Shintani M."/>
        </authorList>
    </citation>
    <scope>NUCLEOTIDE SEQUENCE [LARGE SCALE GENOMIC DNA]</scope>
    <source>
        <strain evidence="14 15">Ys</strain>
    </source>
</reference>
<keyword evidence="11 12" id="KW-0472">Membrane</keyword>
<evidence type="ECO:0000256" key="6">
    <source>
        <dbReference type="ARBA" id="ARBA00022679"/>
    </source>
</evidence>
<feature type="transmembrane region" description="Helical" evidence="12">
    <location>
        <begin position="56"/>
        <end position="74"/>
    </location>
</feature>
<feature type="domain" description="Histidine kinase" evidence="13">
    <location>
        <begin position="248"/>
        <end position="461"/>
    </location>
</feature>
<protein>
    <recommendedName>
        <fullName evidence="3">histidine kinase</fullName>
        <ecNumber evidence="3">2.7.13.3</ecNumber>
    </recommendedName>
</protein>
<proteinExistence type="predicted"/>
<evidence type="ECO:0000313" key="15">
    <source>
        <dbReference type="Proteomes" id="UP000288227"/>
    </source>
</evidence>
<dbReference type="Gene3D" id="3.30.565.10">
    <property type="entry name" value="Histidine kinase-like ATPase, C-terminal domain"/>
    <property type="match status" value="1"/>
</dbReference>
<feature type="transmembrane region" description="Helical" evidence="12">
    <location>
        <begin position="80"/>
        <end position="102"/>
    </location>
</feature>
<dbReference type="PROSITE" id="PS50109">
    <property type="entry name" value="HIS_KIN"/>
    <property type="match status" value="1"/>
</dbReference>
<dbReference type="Gene3D" id="3.30.450.20">
    <property type="entry name" value="PAS domain"/>
    <property type="match status" value="1"/>
</dbReference>
<dbReference type="EMBL" id="BHXQ01000001">
    <property type="protein sequence ID" value="GCC50480.1"/>
    <property type="molecule type" value="Genomic_DNA"/>
</dbReference>
<dbReference type="NCBIfam" id="TIGR00229">
    <property type="entry name" value="sensory_box"/>
    <property type="match status" value="1"/>
</dbReference>
<keyword evidence="5" id="KW-0597">Phosphoprotein</keyword>
<dbReference type="InterPro" id="IPR004358">
    <property type="entry name" value="Sig_transdc_His_kin-like_C"/>
</dbReference>
<dbReference type="InterPro" id="IPR036890">
    <property type="entry name" value="HATPase_C_sf"/>
</dbReference>
<evidence type="ECO:0000256" key="9">
    <source>
        <dbReference type="ARBA" id="ARBA00022840"/>
    </source>
</evidence>
<evidence type="ECO:0000256" key="12">
    <source>
        <dbReference type="SAM" id="Phobius"/>
    </source>
</evidence>
<dbReference type="SMART" id="SM00387">
    <property type="entry name" value="HATPase_c"/>
    <property type="match status" value="1"/>
</dbReference>
<keyword evidence="12" id="KW-0812">Transmembrane</keyword>
<feature type="transmembrane region" description="Helical" evidence="12">
    <location>
        <begin position="7"/>
        <end position="26"/>
    </location>
</feature>
<dbReference type="CDD" id="cd00082">
    <property type="entry name" value="HisKA"/>
    <property type="match status" value="1"/>
</dbReference>
<dbReference type="GO" id="GO:0000156">
    <property type="term" value="F:phosphorelay response regulator activity"/>
    <property type="evidence" value="ECO:0007669"/>
    <property type="project" value="TreeGrafter"/>
</dbReference>
<comment type="catalytic activity">
    <reaction evidence="1">
        <text>ATP + protein L-histidine = ADP + protein N-phospho-L-histidine.</text>
        <dbReference type="EC" id="2.7.13.3"/>
    </reaction>
</comment>
<evidence type="ECO:0000256" key="5">
    <source>
        <dbReference type="ARBA" id="ARBA00022553"/>
    </source>
</evidence>
<dbReference type="PRINTS" id="PR00344">
    <property type="entry name" value="BCTRLSENSOR"/>
</dbReference>
<dbReference type="AlphaFoldDB" id="A0A401U6K9"/>
<dbReference type="GO" id="GO:0007234">
    <property type="term" value="P:osmosensory signaling via phosphorelay pathway"/>
    <property type="evidence" value="ECO:0007669"/>
    <property type="project" value="TreeGrafter"/>
</dbReference>
<dbReference type="InterPro" id="IPR005467">
    <property type="entry name" value="His_kinase_dom"/>
</dbReference>
<dbReference type="InterPro" id="IPR000014">
    <property type="entry name" value="PAS"/>
</dbReference>
<comment type="subcellular location">
    <subcellularLocation>
        <location evidence="2">Cell membrane</location>
    </subcellularLocation>
</comment>
<dbReference type="Proteomes" id="UP000288227">
    <property type="component" value="Unassembled WGS sequence"/>
</dbReference>
<dbReference type="InterPro" id="IPR050351">
    <property type="entry name" value="BphY/WalK/GraS-like"/>
</dbReference>
<evidence type="ECO:0000256" key="2">
    <source>
        <dbReference type="ARBA" id="ARBA00004236"/>
    </source>
</evidence>
<keyword evidence="15" id="KW-1185">Reference proteome</keyword>
<dbReference type="SMART" id="SM00388">
    <property type="entry name" value="HisKA"/>
    <property type="match status" value="1"/>
</dbReference>
<keyword evidence="6" id="KW-0808">Transferase</keyword>
<keyword evidence="8" id="KW-0418">Kinase</keyword>
<dbReference type="RefSeq" id="WP_127121109.1">
    <property type="nucleotide sequence ID" value="NZ_BHXQ01000001.1"/>
</dbReference>
<dbReference type="FunFam" id="3.30.565.10:FF:000023">
    <property type="entry name" value="PAS domain-containing sensor histidine kinase"/>
    <property type="match status" value="1"/>
</dbReference>
<dbReference type="InterPro" id="IPR035965">
    <property type="entry name" value="PAS-like_dom_sf"/>
</dbReference>
<dbReference type="PANTHER" id="PTHR42878">
    <property type="entry name" value="TWO-COMPONENT HISTIDINE KINASE"/>
    <property type="match status" value="1"/>
</dbReference>
<evidence type="ECO:0000256" key="4">
    <source>
        <dbReference type="ARBA" id="ARBA00022475"/>
    </source>
</evidence>
<dbReference type="GO" id="GO:0005524">
    <property type="term" value="F:ATP binding"/>
    <property type="evidence" value="ECO:0007669"/>
    <property type="project" value="UniProtKB-KW"/>
</dbReference>
<evidence type="ECO:0000256" key="11">
    <source>
        <dbReference type="ARBA" id="ARBA00023136"/>
    </source>
</evidence>
<dbReference type="InterPro" id="IPR003661">
    <property type="entry name" value="HisK_dim/P_dom"/>
</dbReference>
<dbReference type="Pfam" id="PF00512">
    <property type="entry name" value="HisKA"/>
    <property type="match status" value="1"/>
</dbReference>
<dbReference type="GO" id="GO:0005886">
    <property type="term" value="C:plasma membrane"/>
    <property type="evidence" value="ECO:0007669"/>
    <property type="project" value="UniProtKB-SubCell"/>
</dbReference>
<dbReference type="Gene3D" id="1.10.287.130">
    <property type="match status" value="1"/>
</dbReference>
<evidence type="ECO:0000256" key="7">
    <source>
        <dbReference type="ARBA" id="ARBA00022741"/>
    </source>
</evidence>
<evidence type="ECO:0000259" key="13">
    <source>
        <dbReference type="PROSITE" id="PS50109"/>
    </source>
</evidence>
<keyword evidence="12" id="KW-1133">Transmembrane helix</keyword>
<dbReference type="GO" id="GO:0030295">
    <property type="term" value="F:protein kinase activator activity"/>
    <property type="evidence" value="ECO:0007669"/>
    <property type="project" value="TreeGrafter"/>
</dbReference>
<dbReference type="SUPFAM" id="SSF55785">
    <property type="entry name" value="PYP-like sensor domain (PAS domain)"/>
    <property type="match status" value="1"/>
</dbReference>
<keyword evidence="9" id="KW-0067">ATP-binding</keyword>